<dbReference type="EMBL" id="CAJOBG010055049">
    <property type="protein sequence ID" value="CAF4512638.1"/>
    <property type="molecule type" value="Genomic_DNA"/>
</dbReference>
<accession>A0A820W729</accession>
<dbReference type="EMBL" id="CAJOBH010251290">
    <property type="protein sequence ID" value="CAF5139003.1"/>
    <property type="molecule type" value="Genomic_DNA"/>
</dbReference>
<dbReference type="Gene3D" id="3.10.450.320">
    <property type="entry name" value="Mitochondrial import inner membrane translocase subunit Tim21"/>
    <property type="match status" value="1"/>
</dbReference>
<protein>
    <submittedName>
        <fullName evidence="1">Uncharacterized protein</fullName>
    </submittedName>
</protein>
<keyword evidence="5" id="KW-1185">Reference proteome</keyword>
<dbReference type="EMBL" id="CAJOBI010326635">
    <property type="protein sequence ID" value="CAF5192798.1"/>
    <property type="molecule type" value="Genomic_DNA"/>
</dbReference>
<reference evidence="1" key="1">
    <citation type="submission" date="2021-02" db="EMBL/GenBank/DDBJ databases">
        <authorList>
            <person name="Nowell W R."/>
        </authorList>
    </citation>
    <scope>NUCLEOTIDE SEQUENCE</scope>
</reference>
<dbReference type="Proteomes" id="UP000663866">
    <property type="component" value="Unassembled WGS sequence"/>
</dbReference>
<evidence type="ECO:0000313" key="3">
    <source>
        <dbReference type="EMBL" id="CAF5192798.1"/>
    </source>
</evidence>
<name>A0A820W729_9BILA</name>
<evidence type="ECO:0000313" key="5">
    <source>
        <dbReference type="Proteomes" id="UP000663866"/>
    </source>
</evidence>
<dbReference type="InterPro" id="IPR038552">
    <property type="entry name" value="Tim21_IMS_sf"/>
</dbReference>
<dbReference type="AlphaFoldDB" id="A0A820W729"/>
<evidence type="ECO:0000313" key="1">
    <source>
        <dbReference type="EMBL" id="CAF4512638.1"/>
    </source>
</evidence>
<dbReference type="EMBL" id="CAJOBJ010354034">
    <property type="protein sequence ID" value="CAF5211886.1"/>
    <property type="molecule type" value="Genomic_DNA"/>
</dbReference>
<dbReference type="GO" id="GO:0030150">
    <property type="term" value="P:protein import into mitochondrial matrix"/>
    <property type="evidence" value="ECO:0007669"/>
    <property type="project" value="InterPro"/>
</dbReference>
<evidence type="ECO:0000313" key="2">
    <source>
        <dbReference type="EMBL" id="CAF5139003.1"/>
    </source>
</evidence>
<organism evidence="1 5">
    <name type="scientific">Rotaria magnacalcarata</name>
    <dbReference type="NCBI Taxonomy" id="392030"/>
    <lineage>
        <taxon>Eukaryota</taxon>
        <taxon>Metazoa</taxon>
        <taxon>Spiralia</taxon>
        <taxon>Gnathifera</taxon>
        <taxon>Rotifera</taxon>
        <taxon>Eurotatoria</taxon>
        <taxon>Bdelloidea</taxon>
        <taxon>Philodinida</taxon>
        <taxon>Philodinidae</taxon>
        <taxon>Rotaria</taxon>
    </lineage>
</organism>
<sequence length="74" mass="8534">MFDEKGHRSMTLAFYLTGKERSGVVAVTVQKNISNKFVYDYIIVQLDRPWRGRNIIQVHQNLDPAKTTPQALDI</sequence>
<dbReference type="GO" id="GO:0005744">
    <property type="term" value="C:TIM23 mitochondrial import inner membrane translocase complex"/>
    <property type="evidence" value="ECO:0007669"/>
    <property type="project" value="InterPro"/>
</dbReference>
<dbReference type="InterPro" id="IPR013261">
    <property type="entry name" value="Tim21"/>
</dbReference>
<evidence type="ECO:0000313" key="4">
    <source>
        <dbReference type="EMBL" id="CAF5211886.1"/>
    </source>
</evidence>
<dbReference type="Pfam" id="PF08294">
    <property type="entry name" value="TIM21"/>
    <property type="match status" value="1"/>
</dbReference>
<dbReference type="Proteomes" id="UP000676336">
    <property type="component" value="Unassembled WGS sequence"/>
</dbReference>
<dbReference type="Proteomes" id="UP000681720">
    <property type="component" value="Unassembled WGS sequence"/>
</dbReference>
<gene>
    <name evidence="2" type="ORF">BYL167_LOCUS69836</name>
    <name evidence="4" type="ORF">GIL414_LOCUS80098</name>
    <name evidence="1" type="ORF">OVN521_LOCUS41405</name>
    <name evidence="3" type="ORF">SMN809_LOCUS72866</name>
</gene>
<proteinExistence type="predicted"/>
<dbReference type="Proteomes" id="UP000681967">
    <property type="component" value="Unassembled WGS sequence"/>
</dbReference>
<comment type="caution">
    <text evidence="1">The sequence shown here is derived from an EMBL/GenBank/DDBJ whole genome shotgun (WGS) entry which is preliminary data.</text>
</comment>